<dbReference type="PANTHER" id="PTHR42736">
    <property type="entry name" value="PROTEIN-GLUTAMINE GAMMA-GLUTAMYLTRANSFERASE"/>
    <property type="match status" value="1"/>
</dbReference>
<feature type="transmembrane region" description="Helical" evidence="2">
    <location>
        <begin position="122"/>
        <end position="141"/>
    </location>
</feature>
<dbReference type="RefSeq" id="WP_343915381.1">
    <property type="nucleotide sequence ID" value="NZ_BAAAJT010000002.1"/>
</dbReference>
<comment type="caution">
    <text evidence="4">The sequence shown here is derived from an EMBL/GenBank/DDBJ whole genome shotgun (WGS) entry which is preliminary data.</text>
</comment>
<evidence type="ECO:0000313" key="4">
    <source>
        <dbReference type="EMBL" id="MFD1945717.1"/>
    </source>
</evidence>
<dbReference type="InterPro" id="IPR052901">
    <property type="entry name" value="Bact_TGase-like"/>
</dbReference>
<feature type="domain" description="Transglutaminase-like" evidence="3">
    <location>
        <begin position="483"/>
        <end position="553"/>
    </location>
</feature>
<evidence type="ECO:0000313" key="5">
    <source>
        <dbReference type="Proteomes" id="UP001597351"/>
    </source>
</evidence>
<dbReference type="EMBL" id="JBHUGD010000001">
    <property type="protein sequence ID" value="MFD1945717.1"/>
    <property type="molecule type" value="Genomic_DNA"/>
</dbReference>
<dbReference type="InterPro" id="IPR002931">
    <property type="entry name" value="Transglutaminase-like"/>
</dbReference>
<keyword evidence="2" id="KW-1133">Transmembrane helix</keyword>
<dbReference type="InterPro" id="IPR021878">
    <property type="entry name" value="TgpA_N"/>
</dbReference>
<accession>A0ABW4TJ28</accession>
<dbReference type="Pfam" id="PF01841">
    <property type="entry name" value="Transglut_core"/>
    <property type="match status" value="1"/>
</dbReference>
<dbReference type="SUPFAM" id="SSF54001">
    <property type="entry name" value="Cysteine proteinases"/>
    <property type="match status" value="1"/>
</dbReference>
<organism evidence="4 5">
    <name type="scientific">Nocardioides aestuarii</name>
    <dbReference type="NCBI Taxonomy" id="252231"/>
    <lineage>
        <taxon>Bacteria</taxon>
        <taxon>Bacillati</taxon>
        <taxon>Actinomycetota</taxon>
        <taxon>Actinomycetes</taxon>
        <taxon>Propionibacteriales</taxon>
        <taxon>Nocardioidaceae</taxon>
        <taxon>Nocardioides</taxon>
    </lineage>
</organism>
<dbReference type="InterPro" id="IPR038765">
    <property type="entry name" value="Papain-like_cys_pep_sf"/>
</dbReference>
<feature type="transmembrane region" description="Helical" evidence="2">
    <location>
        <begin position="65"/>
        <end position="90"/>
    </location>
</feature>
<protein>
    <submittedName>
        <fullName evidence="4">DUF3488 and transglutaminase-like domain-containing protein</fullName>
    </submittedName>
</protein>
<feature type="region of interest" description="Disordered" evidence="1">
    <location>
        <begin position="566"/>
        <end position="613"/>
    </location>
</feature>
<keyword evidence="5" id="KW-1185">Reference proteome</keyword>
<feature type="transmembrane region" description="Helical" evidence="2">
    <location>
        <begin position="40"/>
        <end position="58"/>
    </location>
</feature>
<evidence type="ECO:0000259" key="3">
    <source>
        <dbReference type="SMART" id="SM00460"/>
    </source>
</evidence>
<proteinExistence type="predicted"/>
<evidence type="ECO:0000256" key="1">
    <source>
        <dbReference type="SAM" id="MobiDB-lite"/>
    </source>
</evidence>
<evidence type="ECO:0000256" key="2">
    <source>
        <dbReference type="SAM" id="Phobius"/>
    </source>
</evidence>
<dbReference type="Proteomes" id="UP001597351">
    <property type="component" value="Unassembled WGS sequence"/>
</dbReference>
<reference evidence="5" key="1">
    <citation type="journal article" date="2019" name="Int. J. Syst. Evol. Microbiol.">
        <title>The Global Catalogue of Microorganisms (GCM) 10K type strain sequencing project: providing services to taxonomists for standard genome sequencing and annotation.</title>
        <authorList>
            <consortium name="The Broad Institute Genomics Platform"/>
            <consortium name="The Broad Institute Genome Sequencing Center for Infectious Disease"/>
            <person name="Wu L."/>
            <person name="Ma J."/>
        </authorList>
    </citation>
    <scope>NUCLEOTIDE SEQUENCE [LARGE SCALE GENOMIC DNA]</scope>
    <source>
        <strain evidence="5">CGMCC 1.12477</strain>
    </source>
</reference>
<dbReference type="Gene3D" id="3.10.620.30">
    <property type="match status" value="1"/>
</dbReference>
<feature type="transmembrane region" description="Helical" evidence="2">
    <location>
        <begin position="12"/>
        <end position="34"/>
    </location>
</feature>
<feature type="transmembrane region" description="Helical" evidence="2">
    <location>
        <begin position="619"/>
        <end position="639"/>
    </location>
</feature>
<keyword evidence="2" id="KW-0812">Transmembrane</keyword>
<dbReference type="PANTHER" id="PTHR42736:SF1">
    <property type="entry name" value="PROTEIN-GLUTAMINE GAMMA-GLUTAMYLTRANSFERASE"/>
    <property type="match status" value="1"/>
</dbReference>
<feature type="compositionally biased region" description="Basic and acidic residues" evidence="1">
    <location>
        <begin position="307"/>
        <end position="318"/>
    </location>
</feature>
<sequence>MSRLRRPGLLDVLVLPATALATGWLATTAWRGFTDVPGEFLVPLLGLAVVVLLIGAVSRRLRVPAALVLLLQLVVGGLVATSLVAGAPVVTGAGWLSLGSEITTAVTTAQRYQAPVPADAPGIDPLLVLGGWLCLVAIDTIVGGLRRVPLVGLPLLVIYSIPVGMLGGGVPWWSFVLTAGGFLLLLFLQQRDQTARWGRGLGGAADSSPAGSAHAVRGAAATMGSATLLLAVLVPQFVPTLSLDVLGFGSGGGGGGDITVDNPMTDLRRDFLSSEDQPLVRVTTDNPDPRYLRIAALTRFNDNEWSTGDRDIPEEQRADGPIPIADDIDPSLPRERYQTELTGMVGFNSNWLPTPFPSERVVAPGDWRYDTTTLDFLAADDDLNAGGSSYQATEVVVDHDAVDLSEAGSWAGQVSRDYIEVPDDFPTFVRSLAQQVTREYPTRYEKAVALQDWFRERGGFEYSTQNVDTGNGTDELVAFLTEGDGGRVGYCEQFASAMAAMARSLNIPARVAVGFLTPDQIGPRTYEYSTDDLHAWPELYFEGAGWIAFEPTPSDRAAEVPAYTLGRIPSVDPDNEPSQSQASQDPRQNQGPNQQPDPGAIPEADTTGGAGQDRSWTRAVGWAAGGFLLVLLALAPRIVRRSRMRERLTGAIEPAWAEVRATSIDLGLPWPDHRSPRDTGRVVAGWLGATDPADSVHRPPRGRDTAPEAAEALDRLVERQERERYARPRGDEPVTTDPRVVADVELVVASLRGGAGDRAVRRATWWPASVLPWRTRASRRAADTPPELVRHGSVVDHVG</sequence>
<feature type="compositionally biased region" description="Low complexity" evidence="1">
    <location>
        <begin position="584"/>
        <end position="598"/>
    </location>
</feature>
<dbReference type="Pfam" id="PF11992">
    <property type="entry name" value="TgpA_N"/>
    <property type="match status" value="1"/>
</dbReference>
<feature type="transmembrane region" description="Helical" evidence="2">
    <location>
        <begin position="148"/>
        <end position="166"/>
    </location>
</feature>
<gene>
    <name evidence="4" type="ORF">ACFSDE_02850</name>
</gene>
<name>A0ABW4TJ28_9ACTN</name>
<feature type="region of interest" description="Disordered" evidence="1">
    <location>
        <begin position="305"/>
        <end position="330"/>
    </location>
</feature>
<dbReference type="SMART" id="SM00460">
    <property type="entry name" value="TGc"/>
    <property type="match status" value="1"/>
</dbReference>
<keyword evidence="2" id="KW-0472">Membrane</keyword>